<evidence type="ECO:0000313" key="1">
    <source>
        <dbReference type="EMBL" id="SMP56095.1"/>
    </source>
</evidence>
<dbReference type="RefSeq" id="WP_283441854.1">
    <property type="nucleotide sequence ID" value="NZ_FXUL01000004.1"/>
</dbReference>
<dbReference type="EMBL" id="FXUL01000004">
    <property type="protein sequence ID" value="SMP56095.1"/>
    <property type="molecule type" value="Genomic_DNA"/>
</dbReference>
<dbReference type="InterPro" id="IPR029063">
    <property type="entry name" value="SAM-dependent_MTases_sf"/>
</dbReference>
<reference evidence="1 2" key="1">
    <citation type="submission" date="2017-05" db="EMBL/GenBank/DDBJ databases">
        <authorList>
            <person name="Varghese N."/>
            <person name="Submissions S."/>
        </authorList>
    </citation>
    <scope>NUCLEOTIDE SEQUENCE [LARGE SCALE GENOMIC DNA]</scope>
    <source>
        <strain evidence="1 2">DSM 26001</strain>
    </source>
</reference>
<name>A0ABY1Q158_9BURK</name>
<gene>
    <name evidence="1" type="ORF">SAMN06295970_104294</name>
</gene>
<dbReference type="Proteomes" id="UP001158049">
    <property type="component" value="Unassembled WGS sequence"/>
</dbReference>
<proteinExistence type="predicted"/>
<dbReference type="CDD" id="cd02440">
    <property type="entry name" value="AdoMet_MTases"/>
    <property type="match status" value="1"/>
</dbReference>
<dbReference type="InterPro" id="IPR008715">
    <property type="entry name" value="SAM-MeTfrase_NodS-like"/>
</dbReference>
<dbReference type="SUPFAM" id="SSF53335">
    <property type="entry name" value="S-adenosyl-L-methionine-dependent methyltransferases"/>
    <property type="match status" value="1"/>
</dbReference>
<evidence type="ECO:0000313" key="2">
    <source>
        <dbReference type="Proteomes" id="UP001158049"/>
    </source>
</evidence>
<dbReference type="Pfam" id="PF05401">
    <property type="entry name" value="NodS"/>
    <property type="match status" value="1"/>
</dbReference>
<keyword evidence="2" id="KW-1185">Reference proteome</keyword>
<comment type="caution">
    <text evidence="1">The sequence shown here is derived from an EMBL/GenBank/DDBJ whole genome shotgun (WGS) entry which is preliminary data.</text>
</comment>
<protein>
    <submittedName>
        <fullName evidence="1">Nodulation protein S (NodS)</fullName>
    </submittedName>
</protein>
<sequence length="200" mass="22856">MNGTGLSYFDELYAASDDPWLMQQRWYERRKRDLVMASLPRERYQLAFEPGCGNGYLTAALARRCERLLASDFSTDAVRLARSRLGDAGHVTIECQHVPHAWPAGRFDLVVLSEFGFYLDDAELALLQRRSVDALADDGVLLACHWRRPFAERTQDSDAIHEWFSRQPQLTRIAHHEEADFLLDVWSRQPASVAQAEGFA</sequence>
<dbReference type="Gene3D" id="3.40.50.150">
    <property type="entry name" value="Vaccinia Virus protein VP39"/>
    <property type="match status" value="1"/>
</dbReference>
<organism evidence="1 2">
    <name type="scientific">Noviherbaspirillum suwonense</name>
    <dbReference type="NCBI Taxonomy" id="1224511"/>
    <lineage>
        <taxon>Bacteria</taxon>
        <taxon>Pseudomonadati</taxon>
        <taxon>Pseudomonadota</taxon>
        <taxon>Betaproteobacteria</taxon>
        <taxon>Burkholderiales</taxon>
        <taxon>Oxalobacteraceae</taxon>
        <taxon>Noviherbaspirillum</taxon>
    </lineage>
</organism>
<accession>A0ABY1Q158</accession>